<dbReference type="CDD" id="cd06661">
    <property type="entry name" value="GGCT_like"/>
    <property type="match status" value="1"/>
</dbReference>
<dbReference type="InterPro" id="IPR036568">
    <property type="entry name" value="GGCT-like_sf"/>
</dbReference>
<comment type="caution">
    <text evidence="2">The sequence shown here is derived from an EMBL/GenBank/DDBJ whole genome shotgun (WGS) entry which is preliminary data.</text>
</comment>
<dbReference type="Gene3D" id="3.10.490.10">
    <property type="entry name" value="Gamma-glutamyl cyclotransferase-like"/>
    <property type="match status" value="1"/>
</dbReference>
<evidence type="ECO:0000313" key="3">
    <source>
        <dbReference type="Proteomes" id="UP000656881"/>
    </source>
</evidence>
<dbReference type="RefSeq" id="WP_189174285.1">
    <property type="nucleotide sequence ID" value="NZ_BMNG01000006.1"/>
</dbReference>
<dbReference type="Proteomes" id="UP000656881">
    <property type="component" value="Unassembled WGS sequence"/>
</dbReference>
<dbReference type="SUPFAM" id="SSF110857">
    <property type="entry name" value="Gamma-glutamyl cyclotransferase-like"/>
    <property type="match status" value="1"/>
</dbReference>
<protein>
    <submittedName>
        <fullName evidence="2">Gamma-glutamylcyclotransferase</fullName>
    </submittedName>
</protein>
<evidence type="ECO:0000313" key="2">
    <source>
        <dbReference type="EMBL" id="GGO44295.1"/>
    </source>
</evidence>
<name>A0ABQ2LXL3_9ACTN</name>
<dbReference type="Pfam" id="PF06094">
    <property type="entry name" value="GGACT"/>
    <property type="match status" value="1"/>
</dbReference>
<dbReference type="EMBL" id="BMNG01000006">
    <property type="protein sequence ID" value="GGO44295.1"/>
    <property type="molecule type" value="Genomic_DNA"/>
</dbReference>
<evidence type="ECO:0000259" key="1">
    <source>
        <dbReference type="Pfam" id="PF06094"/>
    </source>
</evidence>
<sequence length="140" mass="15360">MTPPAEHLPVFVYGTLRPGERNHAAYLRGRITSTTPACLQHTLLYDGPGYPYAVETAEPALVHGDLITPIPAEYESLLAALDHLEDYSPGDPRNLYERVAREVTRMDGATTRAWVYVAAPLLAARLRAAGSPLPDGRWPI</sequence>
<reference evidence="3" key="1">
    <citation type="journal article" date="2019" name="Int. J. Syst. Evol. Microbiol.">
        <title>The Global Catalogue of Microorganisms (GCM) 10K type strain sequencing project: providing services to taxonomists for standard genome sequencing and annotation.</title>
        <authorList>
            <consortium name="The Broad Institute Genomics Platform"/>
            <consortium name="The Broad Institute Genome Sequencing Center for Infectious Disease"/>
            <person name="Wu L."/>
            <person name="Ma J."/>
        </authorList>
    </citation>
    <scope>NUCLEOTIDE SEQUENCE [LARGE SCALE GENOMIC DNA]</scope>
    <source>
        <strain evidence="3">CGMCC 4.7349</strain>
    </source>
</reference>
<gene>
    <name evidence="2" type="ORF">GCM10012286_30140</name>
</gene>
<organism evidence="2 3">
    <name type="scientific">Streptomyces lasiicapitis</name>
    <dbReference type="NCBI Taxonomy" id="1923961"/>
    <lineage>
        <taxon>Bacteria</taxon>
        <taxon>Bacillati</taxon>
        <taxon>Actinomycetota</taxon>
        <taxon>Actinomycetes</taxon>
        <taxon>Kitasatosporales</taxon>
        <taxon>Streptomycetaceae</taxon>
        <taxon>Streptomyces</taxon>
    </lineage>
</organism>
<feature type="domain" description="Gamma-glutamylcyclotransferase AIG2-like" evidence="1">
    <location>
        <begin position="10"/>
        <end position="138"/>
    </location>
</feature>
<dbReference type="InterPro" id="IPR013024">
    <property type="entry name" value="GGCT-like"/>
</dbReference>
<accession>A0ABQ2LXL3</accession>
<dbReference type="InterPro" id="IPR009288">
    <property type="entry name" value="AIG2-like_dom"/>
</dbReference>
<keyword evidence="3" id="KW-1185">Reference proteome</keyword>
<proteinExistence type="predicted"/>